<dbReference type="CDD" id="cd00834">
    <property type="entry name" value="KAS_I_II"/>
    <property type="match status" value="1"/>
</dbReference>
<dbReference type="SMART" id="SM00825">
    <property type="entry name" value="PKS_KS"/>
    <property type="match status" value="1"/>
</dbReference>
<gene>
    <name evidence="7" type="primary">OXSM</name>
    <name evidence="7" type="ORF">TR121562</name>
</gene>
<dbReference type="PROSITE" id="PS52004">
    <property type="entry name" value="KS3_2"/>
    <property type="match status" value="1"/>
</dbReference>
<evidence type="ECO:0000313" key="7">
    <source>
        <dbReference type="EMBL" id="JAP46110.1"/>
    </source>
</evidence>
<dbReference type="AlphaFoldDB" id="A0A0X3P3U7"/>
<evidence type="ECO:0000256" key="1">
    <source>
        <dbReference type="ARBA" id="ARBA00008467"/>
    </source>
</evidence>
<evidence type="ECO:0000256" key="3">
    <source>
        <dbReference type="ARBA" id="ARBA00022679"/>
    </source>
</evidence>
<comment type="similarity">
    <text evidence="1 4">Belongs to the thiolase-like superfamily. Beta-ketoacyl-ACP synthases family.</text>
</comment>
<dbReference type="InterPro" id="IPR020841">
    <property type="entry name" value="PKS_Beta-ketoAc_synthase_dom"/>
</dbReference>
<proteinExistence type="inferred from homology"/>
<dbReference type="InterPro" id="IPR014030">
    <property type="entry name" value="Ketoacyl_synth_N"/>
</dbReference>
<feature type="signal peptide" evidence="5">
    <location>
        <begin position="1"/>
        <end position="19"/>
    </location>
</feature>
<dbReference type="SUPFAM" id="SSF53901">
    <property type="entry name" value="Thiolase-like"/>
    <property type="match status" value="2"/>
</dbReference>
<dbReference type="PANTHER" id="PTHR11712:SF336">
    <property type="entry name" value="3-OXOACYL-[ACYL-CARRIER-PROTEIN] SYNTHASE, MITOCHONDRIAL"/>
    <property type="match status" value="1"/>
</dbReference>
<feature type="domain" description="Ketosynthase family 3 (KS3)" evidence="6">
    <location>
        <begin position="4"/>
        <end position="481"/>
    </location>
</feature>
<keyword evidence="5" id="KW-0732">Signal</keyword>
<dbReference type="InterPro" id="IPR000794">
    <property type="entry name" value="Beta-ketoacyl_synthase"/>
</dbReference>
<keyword evidence="3 4" id="KW-0808">Transferase</keyword>
<name>A0A0X3P3U7_SCHSO</name>
<dbReference type="InterPro" id="IPR014031">
    <property type="entry name" value="Ketoacyl_synth_C"/>
</dbReference>
<dbReference type="GO" id="GO:0004315">
    <property type="term" value="F:3-oxoacyl-[acyl-carrier-protein] synthase activity"/>
    <property type="evidence" value="ECO:0007669"/>
    <property type="project" value="UniProtKB-EC"/>
</dbReference>
<dbReference type="PANTHER" id="PTHR11712">
    <property type="entry name" value="POLYKETIDE SYNTHASE-RELATED"/>
    <property type="match status" value="1"/>
</dbReference>
<dbReference type="EMBL" id="GEEE01017115">
    <property type="protein sequence ID" value="JAP46110.1"/>
    <property type="molecule type" value="Transcribed_RNA"/>
</dbReference>
<dbReference type="GO" id="GO:0006633">
    <property type="term" value="P:fatty acid biosynthetic process"/>
    <property type="evidence" value="ECO:0007669"/>
    <property type="project" value="InterPro"/>
</dbReference>
<organism evidence="7">
    <name type="scientific">Schistocephalus solidus</name>
    <name type="common">Tapeworm</name>
    <dbReference type="NCBI Taxonomy" id="70667"/>
    <lineage>
        <taxon>Eukaryota</taxon>
        <taxon>Metazoa</taxon>
        <taxon>Spiralia</taxon>
        <taxon>Lophotrochozoa</taxon>
        <taxon>Platyhelminthes</taxon>
        <taxon>Cestoda</taxon>
        <taxon>Eucestoda</taxon>
        <taxon>Diphyllobothriidea</taxon>
        <taxon>Diphyllobothriidae</taxon>
        <taxon>Schistocephalus</taxon>
    </lineage>
</organism>
<dbReference type="GO" id="GO:0005739">
    <property type="term" value="C:mitochondrion"/>
    <property type="evidence" value="ECO:0007669"/>
    <property type="project" value="TreeGrafter"/>
</dbReference>
<dbReference type="Pfam" id="PF02801">
    <property type="entry name" value="Ketoacyl-synt_C"/>
    <property type="match status" value="1"/>
</dbReference>
<reference evidence="7" key="1">
    <citation type="submission" date="2016-01" db="EMBL/GenBank/DDBJ databases">
        <title>Reference transcriptome for the parasite Schistocephalus solidus: insights into the molecular evolution of parasitism.</title>
        <authorList>
            <person name="Hebert F.O."/>
            <person name="Grambauer S."/>
            <person name="Barber I."/>
            <person name="Landry C.R."/>
            <person name="Aubin-Horth N."/>
        </authorList>
    </citation>
    <scope>NUCLEOTIDE SEQUENCE</scope>
</reference>
<dbReference type="InterPro" id="IPR016039">
    <property type="entry name" value="Thiolase-like"/>
</dbReference>
<dbReference type="EC" id="2.3.1.41" evidence="2"/>
<protein>
    <recommendedName>
        <fullName evidence="2">beta-ketoacyl-[acyl-carrier-protein] synthase I</fullName>
        <ecNumber evidence="2">2.3.1.41</ecNumber>
    </recommendedName>
</protein>
<evidence type="ECO:0000256" key="4">
    <source>
        <dbReference type="RuleBase" id="RU003694"/>
    </source>
</evidence>
<dbReference type="InterPro" id="IPR018201">
    <property type="entry name" value="Ketoacyl_synth_AS"/>
</dbReference>
<evidence type="ECO:0000256" key="5">
    <source>
        <dbReference type="SAM" id="SignalP"/>
    </source>
</evidence>
<evidence type="ECO:0000256" key="2">
    <source>
        <dbReference type="ARBA" id="ARBA00013191"/>
    </source>
</evidence>
<evidence type="ECO:0000259" key="6">
    <source>
        <dbReference type="PROSITE" id="PS52004"/>
    </source>
</evidence>
<dbReference type="Pfam" id="PF00109">
    <property type="entry name" value="ketoacyl-synt"/>
    <property type="match status" value="1"/>
</dbReference>
<sequence>MHHSRRVVVTGLGLVTCLGSGVQNNWTSLLKNECGIRKLTGEDCLGPCHIAGTLPPGVLEEAVSRIMEQQASLRGLERQLDRQAMSRTSLLAIVAAHEALQQSGWLPAPNQTSPRNFATEDQASCRAGTYFSAGLEGVEEIVKSLCLTQKKGYRGMGAHVLPRTLSNMPVGHISRAWGLRGPTMSANTACASGLHSVGEAYRMIQYGEADMVVAGGCEASVLPWTLAAFSRIRALALGYNDQPKLASRPFDSQRQGFVMSEGAGALVLEAWPTPLHLLDALHRRTLDHQPLAEIVGFGRSADAYNLVSPEPTGSGAFRSMKAALDDARLHDLNQVEHINCHATSTPLGDVIELAAIAKLLEHYPRSASAPRIAINSIKGHIGHCLGAAGAVEAVYSVLAAKHARVAPNRNLEQAVTPEEVCKLGHKVGRREADNQAELLFTRTFMPTQSRVAMDSRSNTRLMVLTNSFGFGGANASILLSNWVD</sequence>
<accession>A0A0X3P3U7</accession>
<dbReference type="Gene3D" id="3.40.47.10">
    <property type="match status" value="1"/>
</dbReference>
<dbReference type="PROSITE" id="PS00606">
    <property type="entry name" value="KS3_1"/>
    <property type="match status" value="1"/>
</dbReference>
<feature type="chain" id="PRO_5007050886" description="beta-ketoacyl-[acyl-carrier-protein] synthase I" evidence="5">
    <location>
        <begin position="20"/>
        <end position="484"/>
    </location>
</feature>